<sequence length="714" mass="80492">MEQKKDSTPPRESYTVWHEEVDDIRDIPMSSKKYVYKSLDDPADCLRLLLLLPATDKQAPLQAGLLHVRRSNAPAFNPVSYTWGNQDPTSEMWLIGLGDASDGAGFQHFAIRPNLETMLRRFRDEENILLIWVDAICINQEDNHEKAYQVRHMDQVYRGRKLRIWLGDKSENSDEALDFIEEWRDIEAEQATVFFKESANRSSAWKALWDLICRPWFSRRWIVQEFVLSAHKHIYLGDRDFCSDHLMPLIAQMDRFGRHLEGGLTKENRLDHGDLTLSGRKPLVTGVTPDRLESLKHLNSITKAVEQGDILTLEMLVDGFVSFESYDPRDGIYAFLSMASDAQDWIPDYSEKATAGEVYARATWQIMRTANSADIICRAMPTLSQRKMDLTSWVPWYGTLESTDDTSPGLAFGYNTKSLTTFGQPLSAGNHGPWLGFSCDGCDEKLRGAQYRCVDCGNYDYCSSCMKTVGSSHTPGHQFRKFPSAVYRASGGSTIGVASEFTTLGGLMVLNGFIADTVKAFGPDLHISRRHNSVEILVRGGGAVWNEVPGLENADTEGLPDAFFRTLTGMRRIIRKGSAWFTDIDPPSNDWIETARKILPMGSNAEETRLDLTCETDEDVLVSAEFMLSGERRFAVTEESMGFLPRIAREGDAICILIGCSVPVVLRKVVSHEEDNKSMWVVIGECYVDGLMEGGWYAHKVLKGGLEQRPFYIK</sequence>
<accession>A0ACC3Z530</accession>
<protein>
    <submittedName>
        <fullName evidence="1">Uncharacterized protein</fullName>
    </submittedName>
</protein>
<comment type="caution">
    <text evidence="1">The sequence shown here is derived from an EMBL/GenBank/DDBJ whole genome shotgun (WGS) entry which is preliminary data.</text>
</comment>
<dbReference type="Proteomes" id="UP000805649">
    <property type="component" value="Unassembled WGS sequence"/>
</dbReference>
<evidence type="ECO:0000313" key="1">
    <source>
        <dbReference type="EMBL" id="KAL0939212.1"/>
    </source>
</evidence>
<proteinExistence type="predicted"/>
<reference evidence="1 2" key="1">
    <citation type="journal article" date="2020" name="Phytopathology">
        <title>Genome Sequence Resources of Colletotrichum truncatum, C. plurivorum, C. musicola, and C. sojae: Four Species Pathogenic to Soybean (Glycine max).</title>
        <authorList>
            <person name="Rogerio F."/>
            <person name="Boufleur T.R."/>
            <person name="Ciampi-Guillardi M."/>
            <person name="Sukno S.A."/>
            <person name="Thon M.R."/>
            <person name="Massola Junior N.S."/>
            <person name="Baroncelli R."/>
        </authorList>
    </citation>
    <scope>NUCLEOTIDE SEQUENCE [LARGE SCALE GENOMIC DNA]</scope>
    <source>
        <strain evidence="1 2">CMES1059</strain>
    </source>
</reference>
<dbReference type="EMBL" id="VUJX02000003">
    <property type="protein sequence ID" value="KAL0939212.1"/>
    <property type="molecule type" value="Genomic_DNA"/>
</dbReference>
<gene>
    <name evidence="1" type="ORF">CTRU02_205822</name>
</gene>
<evidence type="ECO:0000313" key="2">
    <source>
        <dbReference type="Proteomes" id="UP000805649"/>
    </source>
</evidence>
<name>A0ACC3Z530_COLTU</name>
<keyword evidence="2" id="KW-1185">Reference proteome</keyword>
<organism evidence="1 2">
    <name type="scientific">Colletotrichum truncatum</name>
    <name type="common">Anthracnose fungus</name>
    <name type="synonym">Colletotrichum capsici</name>
    <dbReference type="NCBI Taxonomy" id="5467"/>
    <lineage>
        <taxon>Eukaryota</taxon>
        <taxon>Fungi</taxon>
        <taxon>Dikarya</taxon>
        <taxon>Ascomycota</taxon>
        <taxon>Pezizomycotina</taxon>
        <taxon>Sordariomycetes</taxon>
        <taxon>Hypocreomycetidae</taxon>
        <taxon>Glomerellales</taxon>
        <taxon>Glomerellaceae</taxon>
        <taxon>Colletotrichum</taxon>
        <taxon>Colletotrichum truncatum species complex</taxon>
    </lineage>
</organism>